<evidence type="ECO:0000313" key="2">
    <source>
        <dbReference type="EMBL" id="OXR42929.1"/>
    </source>
</evidence>
<dbReference type="InterPro" id="IPR036188">
    <property type="entry name" value="FAD/NAD-bd_sf"/>
</dbReference>
<evidence type="ECO:0000313" key="3">
    <source>
        <dbReference type="Proteomes" id="UP000215506"/>
    </source>
</evidence>
<reference evidence="2 3" key="1">
    <citation type="submission" date="2017-07" db="EMBL/GenBank/DDBJ databases">
        <title>First draft Genome Sequence of Nocardia cerradoensis isolated from human infection.</title>
        <authorList>
            <person name="Carrasco G."/>
        </authorList>
    </citation>
    <scope>NUCLEOTIDE SEQUENCE [LARGE SCALE GENOMIC DNA]</scope>
    <source>
        <strain evidence="2 3">CNM20130759</strain>
    </source>
</reference>
<name>A0A231H259_9NOCA</name>
<proteinExistence type="predicted"/>
<organism evidence="2 3">
    <name type="scientific">Nocardia cerradoensis</name>
    <dbReference type="NCBI Taxonomy" id="85688"/>
    <lineage>
        <taxon>Bacteria</taxon>
        <taxon>Bacillati</taxon>
        <taxon>Actinomycetota</taxon>
        <taxon>Actinomycetes</taxon>
        <taxon>Mycobacteriales</taxon>
        <taxon>Nocardiaceae</taxon>
        <taxon>Nocardia</taxon>
    </lineage>
</organism>
<dbReference type="Pfam" id="PF16170">
    <property type="entry name" value="DUF4873"/>
    <property type="match status" value="1"/>
</dbReference>
<keyword evidence="3" id="KW-1185">Reference proteome</keyword>
<dbReference type="Gene3D" id="3.50.50.60">
    <property type="entry name" value="FAD/NAD(P)-binding domain"/>
    <property type="match status" value="1"/>
</dbReference>
<protein>
    <recommendedName>
        <fullName evidence="1">DUF4873 domain-containing protein</fullName>
    </recommendedName>
</protein>
<accession>A0A231H259</accession>
<dbReference type="AlphaFoldDB" id="A0A231H259"/>
<gene>
    <name evidence="2" type="ORF">B7C42_04815</name>
</gene>
<dbReference type="Proteomes" id="UP000215506">
    <property type="component" value="Unassembled WGS sequence"/>
</dbReference>
<sequence>MRPDRHSVGGVAVVAARPSAPIIAATLRRNGIRDLTVLGSTALAADRPPPAVHTMEFDGAHDRWRLRSDDGTTTASVVILADADLDTRRITGVGADLHTLLTEGRVAHLGAAMHEMPNLFWTHSPAGAHWPHYPVQARAEYAARCVAAMCRTGGTRIQLRRAVQHESARRWAANPRLGRRLPRPDHRHFDTTVAADRAPACEYAGPAVLDAPGAELTVTVALNGHPDPIDGHYHWYGRLTAAEAELLPDPGRGVVSLRIAGGEPAAGRLQERDPWGNLRIAGIGRPPFPLADNGIH</sequence>
<dbReference type="InterPro" id="IPR032371">
    <property type="entry name" value="DUF4873"/>
</dbReference>
<evidence type="ECO:0000259" key="1">
    <source>
        <dbReference type="Pfam" id="PF16170"/>
    </source>
</evidence>
<feature type="domain" description="DUF4873" evidence="1">
    <location>
        <begin position="202"/>
        <end position="289"/>
    </location>
</feature>
<dbReference type="RefSeq" id="WP_223273620.1">
    <property type="nucleotide sequence ID" value="NZ_JAAXOR010000001.1"/>
</dbReference>
<comment type="caution">
    <text evidence="2">The sequence shown here is derived from an EMBL/GenBank/DDBJ whole genome shotgun (WGS) entry which is preliminary data.</text>
</comment>
<dbReference type="EMBL" id="NGAF01000011">
    <property type="protein sequence ID" value="OXR42929.1"/>
    <property type="molecule type" value="Genomic_DNA"/>
</dbReference>